<gene>
    <name evidence="5" type="ORF">KAJ83_10455</name>
</gene>
<dbReference type="InterPro" id="IPR051052">
    <property type="entry name" value="Diverse_substrate_MTase"/>
</dbReference>
<keyword evidence="6" id="KW-1185">Reference proteome</keyword>
<dbReference type="RefSeq" id="WP_210682012.1">
    <property type="nucleotide sequence ID" value="NZ_JAGMWN010000004.1"/>
</dbReference>
<dbReference type="Proteomes" id="UP000672602">
    <property type="component" value="Unassembled WGS sequence"/>
</dbReference>
<feature type="domain" description="Methyltransferase type 11" evidence="4">
    <location>
        <begin position="69"/>
        <end position="164"/>
    </location>
</feature>
<dbReference type="CDD" id="cd02440">
    <property type="entry name" value="AdoMet_MTases"/>
    <property type="match status" value="1"/>
</dbReference>
<organism evidence="5 6">
    <name type="scientific">Marivibrio halodurans</name>
    <dbReference type="NCBI Taxonomy" id="2039722"/>
    <lineage>
        <taxon>Bacteria</taxon>
        <taxon>Pseudomonadati</taxon>
        <taxon>Pseudomonadota</taxon>
        <taxon>Alphaproteobacteria</taxon>
        <taxon>Rhodospirillales</taxon>
        <taxon>Rhodospirillaceae</taxon>
        <taxon>Marivibrio</taxon>
    </lineage>
</organism>
<evidence type="ECO:0000259" key="4">
    <source>
        <dbReference type="Pfam" id="PF08241"/>
    </source>
</evidence>
<dbReference type="InterPro" id="IPR013216">
    <property type="entry name" value="Methyltransf_11"/>
</dbReference>
<dbReference type="EMBL" id="JAGMWN010000004">
    <property type="protein sequence ID" value="MBP5857429.1"/>
    <property type="molecule type" value="Genomic_DNA"/>
</dbReference>
<dbReference type="PANTHER" id="PTHR44942:SF4">
    <property type="entry name" value="METHYLTRANSFERASE TYPE 11 DOMAIN-CONTAINING PROTEIN"/>
    <property type="match status" value="1"/>
</dbReference>
<sequence length="297" mass="32877">MEIVAETSGPIAGKLPIYFGPPDQTAIVAYSDRGSETYDDPDNLSSLYGEASRRFLETLTFRQEDRFVLDLGCGTGFGFDVIGARFEPEDMVGIGVDPAAGMLARARTKYKGMSRFRFVSGEAEAIPLPERSVDRVISTLAMHWVQDMPAAAAEVRRVMRPDGMADLFLIANEDGFVFKRAVLAAMRKHVGFAQIIRAAGVVQRLRAEQLKTIFETAFDGFYVTVEEQREEISAPIDEHMSWWRARSMPVVATVPDLDAFEASLRAELEALAVDGHVTFDAAFLRVRIVPSTQPSTM</sequence>
<dbReference type="Pfam" id="PF08241">
    <property type="entry name" value="Methyltransf_11"/>
    <property type="match status" value="1"/>
</dbReference>
<proteinExistence type="inferred from homology"/>
<protein>
    <submittedName>
        <fullName evidence="5">Methyltransferase domain-containing protein</fullName>
    </submittedName>
</protein>
<evidence type="ECO:0000256" key="1">
    <source>
        <dbReference type="ARBA" id="ARBA00008361"/>
    </source>
</evidence>
<dbReference type="PANTHER" id="PTHR44942">
    <property type="entry name" value="METHYLTRANSF_11 DOMAIN-CONTAINING PROTEIN"/>
    <property type="match status" value="1"/>
</dbReference>
<dbReference type="GO" id="GO:0032259">
    <property type="term" value="P:methylation"/>
    <property type="evidence" value="ECO:0007669"/>
    <property type="project" value="UniProtKB-KW"/>
</dbReference>
<dbReference type="InterPro" id="IPR029063">
    <property type="entry name" value="SAM-dependent_MTases_sf"/>
</dbReference>
<dbReference type="GO" id="GO:0008757">
    <property type="term" value="F:S-adenosylmethionine-dependent methyltransferase activity"/>
    <property type="evidence" value="ECO:0007669"/>
    <property type="project" value="InterPro"/>
</dbReference>
<dbReference type="SUPFAM" id="SSF53335">
    <property type="entry name" value="S-adenosyl-L-methionine-dependent methyltransferases"/>
    <property type="match status" value="1"/>
</dbReference>
<dbReference type="Gene3D" id="3.40.50.150">
    <property type="entry name" value="Vaccinia Virus protein VP39"/>
    <property type="match status" value="1"/>
</dbReference>
<evidence type="ECO:0000313" key="6">
    <source>
        <dbReference type="Proteomes" id="UP000672602"/>
    </source>
</evidence>
<comment type="similarity">
    <text evidence="1">Belongs to the methyltransferase superfamily.</text>
</comment>
<dbReference type="AlphaFoldDB" id="A0A8J7S2H5"/>
<keyword evidence="2 5" id="KW-0489">Methyltransferase</keyword>
<keyword evidence="3" id="KW-0808">Transferase</keyword>
<evidence type="ECO:0000256" key="2">
    <source>
        <dbReference type="ARBA" id="ARBA00022603"/>
    </source>
</evidence>
<accession>A0A8J7S2H5</accession>
<evidence type="ECO:0000313" key="5">
    <source>
        <dbReference type="EMBL" id="MBP5857429.1"/>
    </source>
</evidence>
<evidence type="ECO:0000256" key="3">
    <source>
        <dbReference type="ARBA" id="ARBA00022679"/>
    </source>
</evidence>
<comment type="caution">
    <text evidence="5">The sequence shown here is derived from an EMBL/GenBank/DDBJ whole genome shotgun (WGS) entry which is preliminary data.</text>
</comment>
<name>A0A8J7S2H5_9PROT</name>
<reference evidence="5" key="1">
    <citation type="submission" date="2021-04" db="EMBL/GenBank/DDBJ databases">
        <authorList>
            <person name="Zhang D.-C."/>
        </authorList>
    </citation>
    <scope>NUCLEOTIDE SEQUENCE</scope>
    <source>
        <strain evidence="5">CGMCC 1.15697</strain>
    </source>
</reference>